<name>A0A7M4FV67_CROPO</name>
<feature type="chain" id="PRO_5029951075" description="C-X-C motif chemokine" evidence="4">
    <location>
        <begin position="20"/>
        <end position="105"/>
    </location>
</feature>
<dbReference type="InterPro" id="IPR018048">
    <property type="entry name" value="Chemokine_CXC_CS"/>
</dbReference>
<keyword evidence="7" id="KW-1185">Reference proteome</keyword>
<keyword evidence="4" id="KW-0732">Signal</keyword>
<dbReference type="GO" id="GO:0005615">
    <property type="term" value="C:extracellular space"/>
    <property type="evidence" value="ECO:0007669"/>
    <property type="project" value="UniProtKB-UniRule"/>
</dbReference>
<reference evidence="6" key="2">
    <citation type="submission" date="2025-09" db="UniProtKB">
        <authorList>
            <consortium name="Ensembl"/>
        </authorList>
    </citation>
    <scope>IDENTIFICATION</scope>
</reference>
<feature type="signal peptide" evidence="4">
    <location>
        <begin position="1"/>
        <end position="19"/>
    </location>
</feature>
<organism evidence="6 7">
    <name type="scientific">Crocodylus porosus</name>
    <name type="common">Saltwater crocodile</name>
    <name type="synonym">Estuarine crocodile</name>
    <dbReference type="NCBI Taxonomy" id="8502"/>
    <lineage>
        <taxon>Eukaryota</taxon>
        <taxon>Metazoa</taxon>
        <taxon>Chordata</taxon>
        <taxon>Craniata</taxon>
        <taxon>Vertebrata</taxon>
        <taxon>Euteleostomi</taxon>
        <taxon>Archelosauria</taxon>
        <taxon>Archosauria</taxon>
        <taxon>Crocodylia</taxon>
        <taxon>Longirostres</taxon>
        <taxon>Crocodylidae</taxon>
        <taxon>Crocodylus</taxon>
    </lineage>
</organism>
<comment type="similarity">
    <text evidence="1 4">Belongs to the intercrine alpha (chemokine CxC) family.</text>
</comment>
<dbReference type="PROSITE" id="PS00471">
    <property type="entry name" value="SMALL_CYTOKINES_CXC"/>
    <property type="match status" value="1"/>
</dbReference>
<proteinExistence type="inferred from homology"/>
<dbReference type="SUPFAM" id="SSF54117">
    <property type="entry name" value="Interleukin 8-like chemokines"/>
    <property type="match status" value="1"/>
</dbReference>
<evidence type="ECO:0000256" key="4">
    <source>
        <dbReference type="RuleBase" id="RU361149"/>
    </source>
</evidence>
<dbReference type="GO" id="GO:0008009">
    <property type="term" value="F:chemokine activity"/>
    <property type="evidence" value="ECO:0007669"/>
    <property type="project" value="InterPro"/>
</dbReference>
<evidence type="ECO:0000313" key="7">
    <source>
        <dbReference type="Proteomes" id="UP000594220"/>
    </source>
</evidence>
<dbReference type="OMA" id="ANKGQRC"/>
<dbReference type="InterPro" id="IPR001811">
    <property type="entry name" value="Chemokine_IL8-like_dom"/>
</dbReference>
<dbReference type="PROSITE" id="PS51257">
    <property type="entry name" value="PROKAR_LIPOPROTEIN"/>
    <property type="match status" value="1"/>
</dbReference>
<evidence type="ECO:0000256" key="2">
    <source>
        <dbReference type="ARBA" id="ARBA00022514"/>
    </source>
</evidence>
<dbReference type="InterPro" id="IPR033899">
    <property type="entry name" value="CXC_Chemokine_domain"/>
</dbReference>
<keyword evidence="3" id="KW-1015">Disulfide bond</keyword>
<evidence type="ECO:0000313" key="6">
    <source>
        <dbReference type="Ensembl" id="ENSCPRP00005009639.1"/>
    </source>
</evidence>
<dbReference type="InterPro" id="IPR001089">
    <property type="entry name" value="Chemokine_CXC"/>
</dbReference>
<accession>A0A7M4FV67</accession>
<reference evidence="6" key="1">
    <citation type="submission" date="2025-08" db="UniProtKB">
        <authorList>
            <consortium name="Ensembl"/>
        </authorList>
    </citation>
    <scope>IDENTIFICATION</scope>
</reference>
<comment type="subcellular location">
    <subcellularLocation>
        <location evidence="4">Secreted</location>
    </subcellularLocation>
</comment>
<feature type="domain" description="Chemokine interleukin-8-like" evidence="5">
    <location>
        <begin position="31"/>
        <end position="92"/>
    </location>
</feature>
<dbReference type="GO" id="GO:0006952">
    <property type="term" value="P:defense response"/>
    <property type="evidence" value="ECO:0007669"/>
    <property type="project" value="InterPro"/>
</dbReference>
<dbReference type="Ensembl" id="ENSCPRT00005011341.1">
    <property type="protein sequence ID" value="ENSCPRP00005009639.1"/>
    <property type="gene ID" value="ENSCPRG00005006849.1"/>
</dbReference>
<dbReference type="InterPro" id="IPR036048">
    <property type="entry name" value="Interleukin_8-like_sf"/>
</dbReference>
<evidence type="ECO:0000256" key="1">
    <source>
        <dbReference type="ARBA" id="ARBA00010665"/>
    </source>
</evidence>
<dbReference type="Pfam" id="PF00048">
    <property type="entry name" value="IL8"/>
    <property type="match status" value="1"/>
</dbReference>
<protein>
    <recommendedName>
        <fullName evidence="4">C-X-C motif chemokine</fullName>
    </recommendedName>
</protein>
<sequence>MKETLGLMSLLLSVSCSTAFLTILGSMTSRRGRCLCIRPGIPAVHLKRVAKVEIYGPSNSCDQIEVIVTLKGKGQMCLNNKSPQAWQLIQVVHQSASCAFAILLC</sequence>
<dbReference type="AlphaFoldDB" id="A0A7M4FV67"/>
<dbReference type="GO" id="GO:0006955">
    <property type="term" value="P:immune response"/>
    <property type="evidence" value="ECO:0007669"/>
    <property type="project" value="InterPro"/>
</dbReference>
<dbReference type="Gene3D" id="2.40.50.40">
    <property type="match status" value="1"/>
</dbReference>
<keyword evidence="4" id="KW-0964">Secreted</keyword>
<keyword evidence="4" id="KW-0145">Chemotaxis</keyword>
<dbReference type="PRINTS" id="PR00437">
    <property type="entry name" value="SMALLCYTKCXC"/>
</dbReference>
<dbReference type="SMART" id="SM00199">
    <property type="entry name" value="SCY"/>
    <property type="match status" value="1"/>
</dbReference>
<dbReference type="GeneTree" id="ENSGT00950000185758"/>
<dbReference type="CDD" id="cd00273">
    <property type="entry name" value="Chemokine_CXC"/>
    <property type="match status" value="1"/>
</dbReference>
<dbReference type="Proteomes" id="UP000594220">
    <property type="component" value="Unplaced"/>
</dbReference>
<evidence type="ECO:0000259" key="5">
    <source>
        <dbReference type="SMART" id="SM00199"/>
    </source>
</evidence>
<evidence type="ECO:0000256" key="3">
    <source>
        <dbReference type="ARBA" id="ARBA00023157"/>
    </source>
</evidence>
<keyword evidence="2 4" id="KW-0202">Cytokine</keyword>